<dbReference type="PROSITE" id="PS50025">
    <property type="entry name" value="LAM_G_DOMAIN"/>
    <property type="match status" value="3"/>
</dbReference>
<dbReference type="FunFam" id="2.10.25.10:FF:000208">
    <property type="entry name" value="Crumbs 2, cell polarity complex component"/>
    <property type="match status" value="1"/>
</dbReference>
<comment type="subcellular location">
    <subcellularLocation>
        <location evidence="1">Apical cell membrane</location>
        <topology evidence="1">Single-pass type I membrane protein</topology>
    </subcellularLocation>
</comment>
<dbReference type="InterPro" id="IPR000742">
    <property type="entry name" value="EGF"/>
</dbReference>
<dbReference type="PANTHER" id="PTHR12916">
    <property type="entry name" value="CYTOCHROME C OXIDASE POLYPEPTIDE VIC-2"/>
    <property type="match status" value="1"/>
</dbReference>
<feature type="disulfide bond" evidence="12">
    <location>
        <begin position="1179"/>
        <end position="1189"/>
    </location>
</feature>
<feature type="disulfide bond" evidence="12">
    <location>
        <begin position="1200"/>
        <end position="1209"/>
    </location>
</feature>
<dbReference type="FunFam" id="2.10.25.10:FF:000109">
    <property type="entry name" value="Notch homolog 4, [Drosophila]"/>
    <property type="match status" value="1"/>
</dbReference>
<sequence>MVSMGLSNWIFWRVLHRPLVALLFLFLNIFTAADPTGNLLNITNLPNPVLTFPTDVCAVNPCKNGAHCIPNTNSEVAFTCQCLSGWTGQFCDMDIDECADLTLNKCQNNALCQNLPGRFQCYCIPGFLGEHCEMEANECLADPCRNGATCADKLNGYLCTCPPGYTGKQCEADINECQPNPCQNGALCTDLPAAYNCSCPLGFRGKNCEINIDNCEEKPCLNGGRCVDEVNNFSCNCLDTGFAGRFCEFEVDDCASSPCQHNGTCTDIGRDYKCRCFEGYLGKNCEVDIDECQEPFPPCKNNATCHERSKIVSGIDRRLFGLSPAFSYANSAGYVCVCPPGFNGRNCETEVDECAPAPCVHGSCLDFVNGYRCTCFEGWTGTQCQQDIDECTVRAADASPGNVTVDIMEEPVCNAQHGRCHNTPGNYSCECDKGYAGRNCSIPLTGCQEEICLENTTCPSFSKCAEGSTCQPFLSVEYPWPVQNFSCLCQSGRAGRYCQHSSVASFALDGYLQLLNQSLLNVAFDFRTTLNDSVLLVAFEQTLIVALQINGGQLQVLVHDPLEPRTTTLNMNVSDGTWYTANLALTSQLITVSVKPTDAKEEQRQLVKIQVADLEPDHLVFNEVFFGGIEHRLRFTGTSFRSNMIGCMRDIRINEEVLVPVELNSSTRRRAPSVRAVCDRKEQCSANTCNRRGRCSDLWNHYECRCQRPFYGLSCEKEIPAGTFGHENSSSMVVVTLSTQDQASLALRNELSFRIRTRQNDSTVLYLGSSDGVSSFLTLNIFDGRLALAVRLGDVMEQPVNGPAMLINDGADHYVEIKRQQTMLEMTVDNGIPVFAQLASASPLKAQVLLIGQAMAPSQSKTRLAKRETETDRDGTAKEVPDFKGVIQDMRLNGKLVTFFGDATTTNELQGLPTAFGNVTISNVLKGVVSDHSCAANPCHNGGTCLVTWNDYRCNCPVAFRGKSCDLPNFCLSNECPSPHAQCRKLENDYECLVQTSFLERESYITYRPSTTSMISAFRKVSLKLRTRATNARNILSLISSRHELKVYIKTSRIQIEYRLSSAVAPSVVTIDYPINDAVWHTFEAEFLDRALNIVIDGRSFSQDIALSEVPLNAILLEDNAYIQVAGGFVGCLDDVRLGTHLLPVFAESAARAAIGLRRIVKLDKVVGVEYGCQGQDMCRLQPCAFGQCIDVWNERHCECDPAKDGLECTMASERSRLNSLPFASDCQGLQCQHGGTLVCRNGTNNVSEASCICPPSHDGPWCEQPVPVIAELPENQLAIILGVTLSIAGLLVLIALTAFCMVARRKRAERGTYSPNRQENFGRVEMDYVLKPPPKEALI</sequence>
<evidence type="ECO:0000256" key="2">
    <source>
        <dbReference type="ARBA" id="ARBA00022475"/>
    </source>
</evidence>
<evidence type="ECO:0000256" key="5">
    <source>
        <dbReference type="ARBA" id="ARBA00022729"/>
    </source>
</evidence>
<dbReference type="FunFam" id="2.10.25.10:FF:000321">
    <property type="entry name" value="Protein delta homolog 1"/>
    <property type="match status" value="1"/>
</dbReference>
<feature type="disulfide bond" evidence="12">
    <location>
        <begin position="82"/>
        <end position="91"/>
    </location>
</feature>
<dbReference type="InterPro" id="IPR013032">
    <property type="entry name" value="EGF-like_CS"/>
</dbReference>
<feature type="disulfide bond" evidence="12">
    <location>
        <begin position="199"/>
        <end position="208"/>
    </location>
</feature>
<keyword evidence="4 13" id="KW-0812">Transmembrane</keyword>
<accession>A0A1D1V6N7</accession>
<feature type="domain" description="EGF-like" evidence="15">
    <location>
        <begin position="1175"/>
        <end position="1210"/>
    </location>
</feature>
<feature type="domain" description="EGF-like" evidence="15">
    <location>
        <begin position="288"/>
        <end position="348"/>
    </location>
</feature>
<feature type="transmembrane region" description="Helical" evidence="13">
    <location>
        <begin position="1278"/>
        <end position="1304"/>
    </location>
</feature>
<dbReference type="PROSITE" id="PS50026">
    <property type="entry name" value="EGF_3"/>
    <property type="match status" value="14"/>
</dbReference>
<dbReference type="Proteomes" id="UP000186922">
    <property type="component" value="Unassembled WGS sequence"/>
</dbReference>
<dbReference type="FunFam" id="2.10.25.10:FF:000039">
    <property type="entry name" value="Crumbs cell polarity complex component 1"/>
    <property type="match status" value="1"/>
</dbReference>
<feature type="domain" description="EGF-like" evidence="15">
    <location>
        <begin position="135"/>
        <end position="171"/>
    </location>
</feature>
<dbReference type="PROSITE" id="PS00010">
    <property type="entry name" value="ASX_HYDROXYL"/>
    <property type="match status" value="8"/>
</dbReference>
<feature type="disulfide bond" evidence="12">
    <location>
        <begin position="1254"/>
        <end position="1263"/>
    </location>
</feature>
<feature type="domain" description="EGF-like" evidence="15">
    <location>
        <begin position="94"/>
        <end position="133"/>
    </location>
</feature>
<dbReference type="Pfam" id="PF12661">
    <property type="entry name" value="hEGF"/>
    <property type="match status" value="2"/>
</dbReference>
<feature type="disulfide bond" evidence="12">
    <location>
        <begin position="431"/>
        <end position="440"/>
    </location>
</feature>
<keyword evidence="2" id="KW-1003">Cell membrane</keyword>
<proteinExistence type="inferred from homology"/>
<feature type="disulfide bond" evidence="12">
    <location>
        <begin position="354"/>
        <end position="364"/>
    </location>
</feature>
<evidence type="ECO:0008006" key="18">
    <source>
        <dbReference type="Google" id="ProtNLM"/>
    </source>
</evidence>
<dbReference type="FunFam" id="2.10.25.10:FF:000038">
    <property type="entry name" value="Fibrillin 2"/>
    <property type="match status" value="1"/>
</dbReference>
<dbReference type="PRINTS" id="PR00010">
    <property type="entry name" value="EGFBLOOD"/>
</dbReference>
<dbReference type="FunFam" id="2.10.25.10:FF:000279">
    <property type="entry name" value="Neurogenic locus notch 1"/>
    <property type="match status" value="1"/>
</dbReference>
<dbReference type="SUPFAM" id="SSF49899">
    <property type="entry name" value="Concanavalin A-like lectins/glucanases"/>
    <property type="match status" value="3"/>
</dbReference>
<dbReference type="CDD" id="cd00054">
    <property type="entry name" value="EGF_CA"/>
    <property type="match status" value="10"/>
</dbReference>
<dbReference type="GO" id="GO:0005509">
    <property type="term" value="F:calcium ion binding"/>
    <property type="evidence" value="ECO:0007669"/>
    <property type="project" value="InterPro"/>
</dbReference>
<dbReference type="SMART" id="SM00181">
    <property type="entry name" value="EGF"/>
    <property type="match status" value="14"/>
</dbReference>
<dbReference type="Pfam" id="PF07645">
    <property type="entry name" value="EGF_CA"/>
    <property type="match status" value="1"/>
</dbReference>
<feature type="disulfide bond" evidence="12">
    <location>
        <begin position="956"/>
        <end position="965"/>
    </location>
</feature>
<evidence type="ECO:0000259" key="14">
    <source>
        <dbReference type="PROSITE" id="PS50025"/>
    </source>
</evidence>
<keyword evidence="7 13" id="KW-1133">Transmembrane helix</keyword>
<dbReference type="SUPFAM" id="SSF57196">
    <property type="entry name" value="EGF/Laminin"/>
    <property type="match status" value="4"/>
</dbReference>
<dbReference type="Pfam" id="PF00008">
    <property type="entry name" value="EGF"/>
    <property type="match status" value="6"/>
</dbReference>
<feature type="disulfide bond" evidence="12">
    <location>
        <begin position="123"/>
        <end position="132"/>
    </location>
</feature>
<name>A0A1D1V6N7_RAMVA</name>
<dbReference type="Gene3D" id="2.60.120.200">
    <property type="match status" value="3"/>
</dbReference>
<keyword evidence="6" id="KW-0677">Repeat</keyword>
<comment type="caution">
    <text evidence="12">Lacks conserved residue(s) required for the propagation of feature annotation.</text>
</comment>
<dbReference type="GO" id="GO:0032991">
    <property type="term" value="C:protein-containing complex"/>
    <property type="evidence" value="ECO:0007669"/>
    <property type="project" value="UniProtKB-ARBA"/>
</dbReference>
<dbReference type="STRING" id="947166.A0A1D1V6N7"/>
<protein>
    <recommendedName>
        <fullName evidence="18">Protein crumbs</fullName>
    </recommendedName>
</protein>
<keyword evidence="10" id="KW-0325">Glycoprotein</keyword>
<feature type="domain" description="Laminin G" evidence="14">
    <location>
        <begin position="501"/>
        <end position="678"/>
    </location>
</feature>
<evidence type="ECO:0000256" key="9">
    <source>
        <dbReference type="ARBA" id="ARBA00023157"/>
    </source>
</evidence>
<evidence type="ECO:0000256" key="4">
    <source>
        <dbReference type="ARBA" id="ARBA00022692"/>
    </source>
</evidence>
<dbReference type="FunFam" id="2.10.25.10:FF:000012">
    <property type="entry name" value="Delta-like protein"/>
    <property type="match status" value="1"/>
</dbReference>
<feature type="domain" description="EGF-like" evidence="15">
    <location>
        <begin position="211"/>
        <end position="248"/>
    </location>
</feature>
<comment type="similarity">
    <text evidence="11">Belongs to the Crumbs protein family.</text>
</comment>
<dbReference type="Gene3D" id="2.10.25.10">
    <property type="entry name" value="Laminin"/>
    <property type="match status" value="12"/>
</dbReference>
<dbReference type="PROSITE" id="PS00022">
    <property type="entry name" value="EGF_1"/>
    <property type="match status" value="13"/>
</dbReference>
<dbReference type="GO" id="GO:0045597">
    <property type="term" value="P:positive regulation of cell differentiation"/>
    <property type="evidence" value="ECO:0007669"/>
    <property type="project" value="UniProtKB-ARBA"/>
</dbReference>
<dbReference type="InterPro" id="IPR001881">
    <property type="entry name" value="EGF-like_Ca-bd_dom"/>
</dbReference>
<feature type="disulfide bond" evidence="12">
    <location>
        <begin position="276"/>
        <end position="285"/>
    </location>
</feature>
<keyword evidence="5" id="KW-0732">Signal</keyword>
<evidence type="ECO:0000256" key="3">
    <source>
        <dbReference type="ARBA" id="ARBA00022536"/>
    </source>
</evidence>
<evidence type="ECO:0000256" key="11">
    <source>
        <dbReference type="ARBA" id="ARBA00060989"/>
    </source>
</evidence>
<gene>
    <name evidence="16" type="primary">RvY_08653-1</name>
    <name evidence="16" type="synonym">RvY_08653.1</name>
    <name evidence="16" type="ORF">RvY_08653</name>
</gene>
<dbReference type="OrthoDB" id="430340at2759"/>
<dbReference type="InterPro" id="IPR013320">
    <property type="entry name" value="ConA-like_dom_sf"/>
</dbReference>
<dbReference type="InterPro" id="IPR000152">
    <property type="entry name" value="EGF-type_Asp/Asn_hydroxyl_site"/>
</dbReference>
<feature type="domain" description="EGF-like" evidence="15">
    <location>
        <begin position="1223"/>
        <end position="1264"/>
    </location>
</feature>
<dbReference type="InterPro" id="IPR018097">
    <property type="entry name" value="EGF_Ca-bd_CS"/>
</dbReference>
<dbReference type="InterPro" id="IPR009030">
    <property type="entry name" value="Growth_fac_rcpt_cys_sf"/>
</dbReference>
<evidence type="ECO:0000313" key="17">
    <source>
        <dbReference type="Proteomes" id="UP000186922"/>
    </source>
</evidence>
<dbReference type="PROSITE" id="PS01187">
    <property type="entry name" value="EGF_CA"/>
    <property type="match status" value="4"/>
</dbReference>
<dbReference type="SMART" id="SM00282">
    <property type="entry name" value="LamG"/>
    <property type="match status" value="3"/>
</dbReference>
<dbReference type="InterPro" id="IPR049883">
    <property type="entry name" value="NOTCH1_EGF-like"/>
</dbReference>
<feature type="disulfide bond" evidence="12">
    <location>
        <begin position="375"/>
        <end position="384"/>
    </location>
</feature>
<evidence type="ECO:0000313" key="16">
    <source>
        <dbReference type="EMBL" id="GAU97334.1"/>
    </source>
</evidence>
<evidence type="ECO:0000259" key="15">
    <source>
        <dbReference type="PROSITE" id="PS50026"/>
    </source>
</evidence>
<feature type="domain" description="Laminin G" evidence="14">
    <location>
        <begin position="994"/>
        <end position="1173"/>
    </location>
</feature>
<evidence type="ECO:0000256" key="8">
    <source>
        <dbReference type="ARBA" id="ARBA00023136"/>
    </source>
</evidence>
<feature type="domain" description="Laminin G" evidence="14">
    <location>
        <begin position="721"/>
        <end position="934"/>
    </location>
</feature>
<dbReference type="CDD" id="cd00110">
    <property type="entry name" value="LamG"/>
    <property type="match status" value="3"/>
</dbReference>
<dbReference type="PROSITE" id="PS01186">
    <property type="entry name" value="EGF_2"/>
    <property type="match status" value="9"/>
</dbReference>
<feature type="domain" description="EGF-like" evidence="15">
    <location>
        <begin position="173"/>
        <end position="209"/>
    </location>
</feature>
<feature type="disulfide bond" evidence="12">
    <location>
        <begin position="706"/>
        <end position="715"/>
    </location>
</feature>
<feature type="domain" description="EGF-like" evidence="15">
    <location>
        <begin position="930"/>
        <end position="966"/>
    </location>
</feature>
<dbReference type="PANTHER" id="PTHR12916:SF13">
    <property type="entry name" value="SUSHI, VON WILLEBRAND FACTOR TYPE A, EGF AND PENTRAXIN DOMAIN-CONTAINING PROTEIN 1-LIKE"/>
    <property type="match status" value="1"/>
</dbReference>
<feature type="domain" description="EGF-like" evidence="15">
    <location>
        <begin position="680"/>
        <end position="716"/>
    </location>
</feature>
<keyword evidence="8 13" id="KW-0472">Membrane</keyword>
<comment type="caution">
    <text evidence="16">The sequence shown here is derived from an EMBL/GenBank/DDBJ whole genome shotgun (WGS) entry which is preliminary data.</text>
</comment>
<evidence type="ECO:0000256" key="13">
    <source>
        <dbReference type="SAM" id="Phobius"/>
    </source>
</evidence>
<evidence type="ECO:0000256" key="7">
    <source>
        <dbReference type="ARBA" id="ARBA00022989"/>
    </source>
</evidence>
<organism evidence="16 17">
    <name type="scientific">Ramazzottius varieornatus</name>
    <name type="common">Water bear</name>
    <name type="synonym">Tardigrade</name>
    <dbReference type="NCBI Taxonomy" id="947166"/>
    <lineage>
        <taxon>Eukaryota</taxon>
        <taxon>Metazoa</taxon>
        <taxon>Ecdysozoa</taxon>
        <taxon>Tardigrada</taxon>
        <taxon>Eutardigrada</taxon>
        <taxon>Parachela</taxon>
        <taxon>Hypsibioidea</taxon>
        <taxon>Ramazzottiidae</taxon>
        <taxon>Ramazzottius</taxon>
    </lineage>
</organism>
<dbReference type="GO" id="GO:0016324">
    <property type="term" value="C:apical plasma membrane"/>
    <property type="evidence" value="ECO:0007669"/>
    <property type="project" value="UniProtKB-SubCell"/>
</dbReference>
<dbReference type="FunFam" id="2.10.25.10:FF:000004">
    <property type="entry name" value="Neurogenic locus notch 1"/>
    <property type="match status" value="1"/>
</dbReference>
<reference evidence="16 17" key="1">
    <citation type="journal article" date="2016" name="Nat. Commun.">
        <title>Extremotolerant tardigrade genome and improved radiotolerance of human cultured cells by tardigrade-unique protein.</title>
        <authorList>
            <person name="Hashimoto T."/>
            <person name="Horikawa D.D."/>
            <person name="Saito Y."/>
            <person name="Kuwahara H."/>
            <person name="Kozuka-Hata H."/>
            <person name="Shin-I T."/>
            <person name="Minakuchi Y."/>
            <person name="Ohishi K."/>
            <person name="Motoyama A."/>
            <person name="Aizu T."/>
            <person name="Enomoto A."/>
            <person name="Kondo K."/>
            <person name="Tanaka S."/>
            <person name="Hara Y."/>
            <person name="Koshikawa S."/>
            <person name="Sagara H."/>
            <person name="Miura T."/>
            <person name="Yokobori S."/>
            <person name="Miyagawa K."/>
            <person name="Suzuki Y."/>
            <person name="Kubo T."/>
            <person name="Oyama M."/>
            <person name="Kohara Y."/>
            <person name="Fujiyama A."/>
            <person name="Arakawa K."/>
            <person name="Katayama T."/>
            <person name="Toyoda A."/>
            <person name="Kunieda T."/>
        </authorList>
    </citation>
    <scope>NUCLEOTIDE SEQUENCE [LARGE SCALE GENOMIC DNA]</scope>
    <source>
        <strain evidence="16 17">YOKOZUNA-1</strain>
    </source>
</reference>
<dbReference type="Pfam" id="PF02210">
    <property type="entry name" value="Laminin_G_2"/>
    <property type="match status" value="3"/>
</dbReference>
<feature type="domain" description="EGF-like" evidence="15">
    <location>
        <begin position="350"/>
        <end position="385"/>
    </location>
</feature>
<dbReference type="SUPFAM" id="SSF57184">
    <property type="entry name" value="Growth factor receptor domain"/>
    <property type="match status" value="2"/>
</dbReference>
<keyword evidence="17" id="KW-1185">Reference proteome</keyword>
<feature type="domain" description="EGF-like" evidence="15">
    <location>
        <begin position="250"/>
        <end position="286"/>
    </location>
</feature>
<dbReference type="SMART" id="SM00179">
    <property type="entry name" value="EGF_CA"/>
    <property type="match status" value="11"/>
</dbReference>
<evidence type="ECO:0000256" key="10">
    <source>
        <dbReference type="ARBA" id="ARBA00023180"/>
    </source>
</evidence>
<keyword evidence="9 12" id="KW-1015">Disulfide bond</keyword>
<feature type="disulfide bond" evidence="12">
    <location>
        <begin position="161"/>
        <end position="170"/>
    </location>
</feature>
<feature type="domain" description="EGF-like" evidence="15">
    <location>
        <begin position="454"/>
        <end position="499"/>
    </location>
</feature>
<feature type="disulfide bond" evidence="12">
    <location>
        <begin position="489"/>
        <end position="498"/>
    </location>
</feature>
<feature type="domain" description="EGF-like" evidence="15">
    <location>
        <begin position="53"/>
        <end position="92"/>
    </location>
</feature>
<dbReference type="EMBL" id="BDGG01000004">
    <property type="protein sequence ID" value="GAU97334.1"/>
    <property type="molecule type" value="Genomic_DNA"/>
</dbReference>
<evidence type="ECO:0000256" key="6">
    <source>
        <dbReference type="ARBA" id="ARBA00022737"/>
    </source>
</evidence>
<evidence type="ECO:0000256" key="12">
    <source>
        <dbReference type="PROSITE-ProRule" id="PRU00076"/>
    </source>
</evidence>
<evidence type="ECO:0000256" key="1">
    <source>
        <dbReference type="ARBA" id="ARBA00004247"/>
    </source>
</evidence>
<keyword evidence="3 12" id="KW-0245">EGF-like domain</keyword>
<dbReference type="InterPro" id="IPR001791">
    <property type="entry name" value="Laminin_G"/>
</dbReference>
<feature type="domain" description="EGF-like" evidence="15">
    <location>
        <begin position="404"/>
        <end position="441"/>
    </location>
</feature>
<feature type="disulfide bond" evidence="12">
    <location>
        <begin position="338"/>
        <end position="347"/>
    </location>
</feature>